<organism evidence="2 3">
    <name type="scientific">Halomonas beimenensis</name>
    <dbReference type="NCBI Taxonomy" id="475662"/>
    <lineage>
        <taxon>Bacteria</taxon>
        <taxon>Pseudomonadati</taxon>
        <taxon>Pseudomonadota</taxon>
        <taxon>Gammaproteobacteria</taxon>
        <taxon>Oceanospirillales</taxon>
        <taxon>Halomonadaceae</taxon>
        <taxon>Halomonas</taxon>
    </lineage>
</organism>
<gene>
    <name evidence="2" type="ORF">BEI_1492</name>
</gene>
<dbReference type="KEGG" id="hbe:BEI_1492"/>
<reference evidence="2 3" key="1">
    <citation type="journal article" date="2017" name="Sci. Rep.">
        <title>Revealing the Saline Adaptation Strategies of the Halophilic Bacterium Halomonas beimenensis through High-throughput Omics and Transposon Mutagenesis Approaches.</title>
        <authorList>
            <person name="Chen Y.H."/>
            <person name="Lin S.S."/>
            <person name="Shyu Y.T."/>
        </authorList>
    </citation>
    <scope>NUCLEOTIDE SEQUENCE [LARGE SCALE GENOMIC DNA]</scope>
    <source>
        <strain evidence="2 3">NTU-111</strain>
    </source>
</reference>
<evidence type="ECO:0000313" key="2">
    <source>
        <dbReference type="EMBL" id="ATJ82479.1"/>
    </source>
</evidence>
<dbReference type="Proteomes" id="UP000219993">
    <property type="component" value="Chromosome"/>
</dbReference>
<sequence length="66" mass="6455">MSQVGITLPCSLQLAACSLQLAACSLQLAACSLQLAACSLQLAACKKPPTGLPAGGSIRLGLEAGA</sequence>
<feature type="signal peptide" evidence="1">
    <location>
        <begin position="1"/>
        <end position="29"/>
    </location>
</feature>
<name>A0A291P6K1_9GAMM</name>
<proteinExistence type="predicted"/>
<dbReference type="GO" id="GO:0003746">
    <property type="term" value="F:translation elongation factor activity"/>
    <property type="evidence" value="ECO:0007669"/>
    <property type="project" value="UniProtKB-KW"/>
</dbReference>
<keyword evidence="1" id="KW-0732">Signal</keyword>
<evidence type="ECO:0000256" key="1">
    <source>
        <dbReference type="SAM" id="SignalP"/>
    </source>
</evidence>
<dbReference type="EMBL" id="CP021435">
    <property type="protein sequence ID" value="ATJ82479.1"/>
    <property type="molecule type" value="Genomic_DNA"/>
</dbReference>
<keyword evidence="2" id="KW-0251">Elongation factor</keyword>
<dbReference type="AlphaFoldDB" id="A0A291P6K1"/>
<keyword evidence="2" id="KW-0648">Protein biosynthesis</keyword>
<evidence type="ECO:0000313" key="3">
    <source>
        <dbReference type="Proteomes" id="UP000219993"/>
    </source>
</evidence>
<protein>
    <submittedName>
        <fullName evidence="2">Elongation factor P-like protein</fullName>
    </submittedName>
</protein>
<accession>A0A291P6K1</accession>
<keyword evidence="3" id="KW-1185">Reference proteome</keyword>
<feature type="chain" id="PRO_5012945624" evidence="1">
    <location>
        <begin position="30"/>
        <end position="66"/>
    </location>
</feature>